<protein>
    <recommendedName>
        <fullName evidence="2">VanZ-like domain-containing protein</fullName>
    </recommendedName>
</protein>
<feature type="transmembrane region" description="Helical" evidence="1">
    <location>
        <begin position="31"/>
        <end position="50"/>
    </location>
</feature>
<keyword evidence="1" id="KW-1133">Transmembrane helix</keyword>
<keyword evidence="1" id="KW-0472">Membrane</keyword>
<dbReference type="Pfam" id="PF04892">
    <property type="entry name" value="VanZ"/>
    <property type="match status" value="1"/>
</dbReference>
<feature type="domain" description="VanZ-like" evidence="2">
    <location>
        <begin position="14"/>
        <end position="110"/>
    </location>
</feature>
<name>A0A3B0XBE8_9ZZZZ</name>
<sequence length="207" mass="23491">MRKIVLIVTAFMLVMLFSSNPFDASVRLYQAIWNAGHFFLFAALIWLLITQTTIYQLSGLKMLLVSVLFGAVIGVIIEILQFYVGRNMQWFDVFTDILGALSGFLVAQLFIGAEPRLLKKSLIILSLIIILFIVAYPSLRIIRDNLKVASNFPVLSNFEQYADIERFQRGHVRRFEMDNNVFSEGQASALIEFTAGEYPRVLLEAVA</sequence>
<feature type="non-terminal residue" evidence="3">
    <location>
        <position position="207"/>
    </location>
</feature>
<gene>
    <name evidence="3" type="ORF">MNBD_GAMMA08-1289</name>
</gene>
<feature type="transmembrane region" description="Helical" evidence="1">
    <location>
        <begin position="90"/>
        <end position="110"/>
    </location>
</feature>
<accession>A0A3B0XBE8</accession>
<dbReference type="NCBIfam" id="NF037970">
    <property type="entry name" value="vanZ_1"/>
    <property type="match status" value="1"/>
</dbReference>
<evidence type="ECO:0000259" key="2">
    <source>
        <dbReference type="Pfam" id="PF04892"/>
    </source>
</evidence>
<reference evidence="3" key="1">
    <citation type="submission" date="2018-06" db="EMBL/GenBank/DDBJ databases">
        <authorList>
            <person name="Zhirakovskaya E."/>
        </authorList>
    </citation>
    <scope>NUCLEOTIDE SEQUENCE</scope>
</reference>
<feature type="transmembrane region" description="Helical" evidence="1">
    <location>
        <begin position="122"/>
        <end position="139"/>
    </location>
</feature>
<dbReference type="AlphaFoldDB" id="A0A3B0XBE8"/>
<evidence type="ECO:0000313" key="3">
    <source>
        <dbReference type="EMBL" id="VAW58839.1"/>
    </source>
</evidence>
<evidence type="ECO:0000256" key="1">
    <source>
        <dbReference type="SAM" id="Phobius"/>
    </source>
</evidence>
<keyword evidence="1" id="KW-0812">Transmembrane</keyword>
<proteinExistence type="predicted"/>
<dbReference type="InterPro" id="IPR006976">
    <property type="entry name" value="VanZ-like"/>
</dbReference>
<organism evidence="3">
    <name type="scientific">hydrothermal vent metagenome</name>
    <dbReference type="NCBI Taxonomy" id="652676"/>
    <lineage>
        <taxon>unclassified sequences</taxon>
        <taxon>metagenomes</taxon>
        <taxon>ecological metagenomes</taxon>
    </lineage>
</organism>
<feature type="transmembrane region" description="Helical" evidence="1">
    <location>
        <begin position="62"/>
        <end position="84"/>
    </location>
</feature>
<dbReference type="EMBL" id="UOFH01000040">
    <property type="protein sequence ID" value="VAW58839.1"/>
    <property type="molecule type" value="Genomic_DNA"/>
</dbReference>